<dbReference type="EMBL" id="FMYO01000001">
    <property type="protein sequence ID" value="SDB90803.1"/>
    <property type="molecule type" value="Genomic_DNA"/>
</dbReference>
<dbReference type="RefSeq" id="WP_092818862.1">
    <property type="nucleotide sequence ID" value="NZ_BAABKJ010000005.1"/>
</dbReference>
<keyword evidence="1" id="KW-1133">Transmembrane helix</keyword>
<organism evidence="2 3">
    <name type="scientific">Acinetobacter kookii</name>
    <dbReference type="NCBI Taxonomy" id="1226327"/>
    <lineage>
        <taxon>Bacteria</taxon>
        <taxon>Pseudomonadati</taxon>
        <taxon>Pseudomonadota</taxon>
        <taxon>Gammaproteobacteria</taxon>
        <taxon>Moraxellales</taxon>
        <taxon>Moraxellaceae</taxon>
        <taxon>Acinetobacter</taxon>
    </lineage>
</organism>
<keyword evidence="1" id="KW-0812">Transmembrane</keyword>
<gene>
    <name evidence="2" type="ORF">SAMN05421732_101847</name>
</gene>
<accession>A0A1G6H9I1</accession>
<evidence type="ECO:0000313" key="2">
    <source>
        <dbReference type="EMBL" id="SDB90803.1"/>
    </source>
</evidence>
<dbReference type="OrthoDB" id="6686533at2"/>
<reference evidence="3" key="1">
    <citation type="submission" date="2016-09" db="EMBL/GenBank/DDBJ databases">
        <authorList>
            <person name="Varghese N."/>
            <person name="Submissions S."/>
        </authorList>
    </citation>
    <scope>NUCLEOTIDE SEQUENCE [LARGE SCALE GENOMIC DNA]</scope>
    <source>
        <strain evidence="3">ANC 4667</strain>
    </source>
</reference>
<evidence type="ECO:0000313" key="3">
    <source>
        <dbReference type="Proteomes" id="UP000243468"/>
    </source>
</evidence>
<feature type="transmembrane region" description="Helical" evidence="1">
    <location>
        <begin position="18"/>
        <end position="40"/>
    </location>
</feature>
<feature type="transmembrane region" description="Helical" evidence="1">
    <location>
        <begin position="61"/>
        <end position="81"/>
    </location>
</feature>
<keyword evidence="1" id="KW-0472">Membrane</keyword>
<keyword evidence="3" id="KW-1185">Reference proteome</keyword>
<proteinExistence type="predicted"/>
<evidence type="ECO:0000256" key="1">
    <source>
        <dbReference type="SAM" id="Phobius"/>
    </source>
</evidence>
<dbReference type="Proteomes" id="UP000243468">
    <property type="component" value="Unassembled WGS sequence"/>
</dbReference>
<name>A0A1G6H9I1_9GAMM</name>
<dbReference type="AlphaFoldDB" id="A0A1G6H9I1"/>
<protein>
    <submittedName>
        <fullName evidence="2">Uncharacterized protein</fullName>
    </submittedName>
</protein>
<sequence length="200" mass="23582">MDIPTEYPLFQCRYLPPYFIGLIFIPAIFIVLAQHSLSSYTRVHDFSSLIQYLLHQSMPGWLVLTLVIMLALIAINIKLVVTNQSISIQSFGIKLNDMVQRNRLLKTQLYSSYISRYRAHKPLTAKAFSQEQLWKVSRLGFILKPEFRKQYKMAHIDLNMFNKDNRKKLIQILAKHYDLDPKFFLGRAQLARQKLQHKLR</sequence>